<dbReference type="PANTHER" id="PTHR43877">
    <property type="entry name" value="AMINOALKYLPHOSPHONATE N-ACETYLTRANSFERASE-RELATED-RELATED"/>
    <property type="match status" value="1"/>
</dbReference>
<proteinExistence type="predicted"/>
<comment type="caution">
    <text evidence="4">The sequence shown here is derived from an EMBL/GenBank/DDBJ whole genome shotgun (WGS) entry which is preliminary data.</text>
</comment>
<dbReference type="GO" id="GO:0016747">
    <property type="term" value="F:acyltransferase activity, transferring groups other than amino-acyl groups"/>
    <property type="evidence" value="ECO:0007669"/>
    <property type="project" value="InterPro"/>
</dbReference>
<dbReference type="PATRIC" id="fig|265726.11.peg.1027"/>
<evidence type="ECO:0000256" key="2">
    <source>
        <dbReference type="ARBA" id="ARBA00023315"/>
    </source>
</evidence>
<feature type="domain" description="N-acetyltransferase" evidence="3">
    <location>
        <begin position="6"/>
        <end position="147"/>
    </location>
</feature>
<dbReference type="InterPro" id="IPR000182">
    <property type="entry name" value="GNAT_dom"/>
</dbReference>
<dbReference type="Gene3D" id="3.40.630.30">
    <property type="match status" value="1"/>
</dbReference>
<gene>
    <name evidence="4" type="ORF">KY46_13940</name>
</gene>
<name>A0A0F5VCK1_9GAMM</name>
<dbReference type="CDD" id="cd04301">
    <property type="entry name" value="NAT_SF"/>
    <property type="match status" value="1"/>
</dbReference>
<keyword evidence="1" id="KW-0808">Transferase</keyword>
<evidence type="ECO:0000259" key="3">
    <source>
        <dbReference type="PROSITE" id="PS51186"/>
    </source>
</evidence>
<reference evidence="4 5" key="1">
    <citation type="submission" date="2014-12" db="EMBL/GenBank/DDBJ databases">
        <title>Mercury Reductase activity and rhizosphere competence traits in the genome of root associated Photobacterium halotolerans MELD1.</title>
        <authorList>
            <person name="Mathew D.C."/>
            <person name="Huang C.-C."/>
        </authorList>
    </citation>
    <scope>NUCLEOTIDE SEQUENCE [LARGE SCALE GENOMIC DNA]</scope>
    <source>
        <strain evidence="4 5">MELD1</strain>
    </source>
</reference>
<dbReference type="InterPro" id="IPR016181">
    <property type="entry name" value="Acyl_CoA_acyltransferase"/>
</dbReference>
<dbReference type="PROSITE" id="PS51186">
    <property type="entry name" value="GNAT"/>
    <property type="match status" value="1"/>
</dbReference>
<evidence type="ECO:0000313" key="4">
    <source>
        <dbReference type="EMBL" id="KKC99199.1"/>
    </source>
</evidence>
<organism evidence="4 5">
    <name type="scientific">Photobacterium halotolerans</name>
    <dbReference type="NCBI Taxonomy" id="265726"/>
    <lineage>
        <taxon>Bacteria</taxon>
        <taxon>Pseudomonadati</taxon>
        <taxon>Pseudomonadota</taxon>
        <taxon>Gammaproteobacteria</taxon>
        <taxon>Vibrionales</taxon>
        <taxon>Vibrionaceae</taxon>
        <taxon>Photobacterium</taxon>
    </lineage>
</organism>
<sequence>MQDTQVNFRPARSGDARQLSLLLTQLGYDAEPARIEKMIYLADSDSELITVAEINDQLVAVMSLIFFDYFPAAARYARITAMVVDAQHRAKGIGSELLEYARINAAERDCACIEVTSSVTRKDTHAFYVNAGFHHDSYKFVLPIGSR</sequence>
<dbReference type="STRING" id="265726.KY46_13940"/>
<keyword evidence="2" id="KW-0012">Acyltransferase</keyword>
<dbReference type="Proteomes" id="UP000033633">
    <property type="component" value="Unassembled WGS sequence"/>
</dbReference>
<protein>
    <recommendedName>
        <fullName evidence="3">N-acetyltransferase domain-containing protein</fullName>
    </recommendedName>
</protein>
<keyword evidence="5" id="KW-1185">Reference proteome</keyword>
<evidence type="ECO:0000256" key="1">
    <source>
        <dbReference type="ARBA" id="ARBA00022679"/>
    </source>
</evidence>
<evidence type="ECO:0000313" key="5">
    <source>
        <dbReference type="Proteomes" id="UP000033633"/>
    </source>
</evidence>
<dbReference type="EMBL" id="JWYV01000012">
    <property type="protein sequence ID" value="KKC99199.1"/>
    <property type="molecule type" value="Genomic_DNA"/>
</dbReference>
<dbReference type="RefSeq" id="WP_046221255.1">
    <property type="nucleotide sequence ID" value="NZ_JWYV01000012.1"/>
</dbReference>
<dbReference type="SUPFAM" id="SSF55729">
    <property type="entry name" value="Acyl-CoA N-acyltransferases (Nat)"/>
    <property type="match status" value="1"/>
</dbReference>
<dbReference type="InterPro" id="IPR050832">
    <property type="entry name" value="Bact_Acetyltransf"/>
</dbReference>
<dbReference type="AlphaFoldDB" id="A0A0F5VCK1"/>
<dbReference type="OrthoDB" id="6456007at2"/>
<dbReference type="Pfam" id="PF00583">
    <property type="entry name" value="Acetyltransf_1"/>
    <property type="match status" value="1"/>
</dbReference>
<accession>A0A0F5VCK1</accession>